<feature type="transmembrane region" description="Helical" evidence="1">
    <location>
        <begin position="51"/>
        <end position="68"/>
    </location>
</feature>
<feature type="domain" description="Heparan-alpha-glucosaminide N-acetyltransferase catalytic" evidence="2">
    <location>
        <begin position="7"/>
        <end position="222"/>
    </location>
</feature>
<protein>
    <submittedName>
        <fullName evidence="3">DUF5009 domain-containing protein</fullName>
    </submittedName>
</protein>
<evidence type="ECO:0000313" key="3">
    <source>
        <dbReference type="EMBL" id="HED11586.1"/>
    </source>
</evidence>
<feature type="transmembrane region" description="Helical" evidence="1">
    <location>
        <begin position="12"/>
        <end position="31"/>
    </location>
</feature>
<gene>
    <name evidence="3" type="ORF">ENJ10_12920</name>
</gene>
<dbReference type="Pfam" id="PF07786">
    <property type="entry name" value="HGSNAT_cat"/>
    <property type="match status" value="1"/>
</dbReference>
<feature type="transmembrane region" description="Helical" evidence="1">
    <location>
        <begin position="230"/>
        <end position="247"/>
    </location>
</feature>
<dbReference type="PANTHER" id="PTHR31061:SF24">
    <property type="entry name" value="LD22376P"/>
    <property type="match status" value="1"/>
</dbReference>
<keyword evidence="1" id="KW-0472">Membrane</keyword>
<feature type="transmembrane region" description="Helical" evidence="1">
    <location>
        <begin position="89"/>
        <end position="109"/>
    </location>
</feature>
<feature type="transmembrane region" description="Helical" evidence="1">
    <location>
        <begin position="290"/>
        <end position="314"/>
    </location>
</feature>
<dbReference type="InterPro" id="IPR012429">
    <property type="entry name" value="HGSNAT_cat"/>
</dbReference>
<feature type="transmembrane region" description="Helical" evidence="1">
    <location>
        <begin position="115"/>
        <end position="131"/>
    </location>
</feature>
<feature type="transmembrane region" description="Helical" evidence="1">
    <location>
        <begin position="259"/>
        <end position="278"/>
    </location>
</feature>
<comment type="caution">
    <text evidence="3">The sequence shown here is derived from an EMBL/GenBank/DDBJ whole genome shotgun (WGS) entry which is preliminary data.</text>
</comment>
<feature type="transmembrane region" description="Helical" evidence="1">
    <location>
        <begin position="138"/>
        <end position="158"/>
    </location>
</feature>
<keyword evidence="1" id="KW-0812">Transmembrane</keyword>
<reference evidence="3" key="1">
    <citation type="journal article" date="2020" name="mSystems">
        <title>Genome- and Community-Level Interaction Insights into Carbon Utilization and Element Cycling Functions of Hydrothermarchaeota in Hydrothermal Sediment.</title>
        <authorList>
            <person name="Zhou Z."/>
            <person name="Liu Y."/>
            <person name="Xu W."/>
            <person name="Pan J."/>
            <person name="Luo Z.H."/>
            <person name="Li M."/>
        </authorList>
    </citation>
    <scope>NUCLEOTIDE SEQUENCE [LARGE SCALE GENOMIC DNA]</scope>
    <source>
        <strain evidence="3">HyVt-456</strain>
    </source>
</reference>
<accession>A0A7V1LP55</accession>
<name>A0A7V1LP55_CALAY</name>
<dbReference type="AlphaFoldDB" id="A0A7V1LP55"/>
<proteinExistence type="predicted"/>
<dbReference type="Proteomes" id="UP000886005">
    <property type="component" value="Unassembled WGS sequence"/>
</dbReference>
<sequence>MTKVKERLKALDVLRGATIAAMILVNNPGSWSHIYPPLEHAAWHGWTFTDLIFPFFLFVVGVSIVLALQSKIEDPTQHRALYKKIIRRTLILFGLGLFLSGFPFFNLSTLRIPGVLQRIAVCYFFAALLFIHLRRKGLWTVTLVLLFGYWALMAWYPVPGTGAGSLEKGANFAAWIDQMVLSGHMWSATKTWDPEGIVSTLPAIATTLFGVFTGMLFKSTLSTEEKTIRLFVYGNGMIFVGLVWNLWLPINKNLWTSSYAVFMSGMAMVILGILTWWIDIRKQTRFTKPFIVYGMNAITVFVLSGLIGRLLYIIRWQDGSGTEVTLKGWIYHLLFTPWLSPVNASLAYALTWVALSYAAMHWMYKRGVFLKV</sequence>
<feature type="transmembrane region" description="Helical" evidence="1">
    <location>
        <begin position="345"/>
        <end position="364"/>
    </location>
</feature>
<organism evidence="3">
    <name type="scientific">Caldithrix abyssi</name>
    <dbReference type="NCBI Taxonomy" id="187145"/>
    <lineage>
        <taxon>Bacteria</taxon>
        <taxon>Pseudomonadati</taxon>
        <taxon>Calditrichota</taxon>
        <taxon>Calditrichia</taxon>
        <taxon>Calditrichales</taxon>
        <taxon>Calditrichaceae</taxon>
        <taxon>Caldithrix</taxon>
    </lineage>
</organism>
<feature type="transmembrane region" description="Helical" evidence="1">
    <location>
        <begin position="196"/>
        <end position="218"/>
    </location>
</feature>
<keyword evidence="1" id="KW-1133">Transmembrane helix</keyword>
<evidence type="ECO:0000259" key="2">
    <source>
        <dbReference type="Pfam" id="PF07786"/>
    </source>
</evidence>
<dbReference type="EMBL" id="DRLD01000365">
    <property type="protein sequence ID" value="HED11586.1"/>
    <property type="molecule type" value="Genomic_DNA"/>
</dbReference>
<dbReference type="PANTHER" id="PTHR31061">
    <property type="entry name" value="LD22376P"/>
    <property type="match status" value="1"/>
</dbReference>
<evidence type="ECO:0000256" key="1">
    <source>
        <dbReference type="SAM" id="Phobius"/>
    </source>
</evidence>